<dbReference type="GO" id="GO:0004852">
    <property type="term" value="F:uroporphyrinogen-III synthase activity"/>
    <property type="evidence" value="ECO:0007669"/>
    <property type="project" value="InterPro"/>
</dbReference>
<dbReference type="Gene3D" id="3.30.950.10">
    <property type="entry name" value="Methyltransferase, Cobalt-precorrin-4 Transmethylase, Domain 2"/>
    <property type="match status" value="1"/>
</dbReference>
<accession>A0A9D1T6W2</accession>
<evidence type="ECO:0000256" key="1">
    <source>
        <dbReference type="ARBA" id="ARBA00012162"/>
    </source>
</evidence>
<dbReference type="InterPro" id="IPR003754">
    <property type="entry name" value="4pyrrol_synth_uPrphyn_synth"/>
</dbReference>
<dbReference type="PROSITE" id="PS00840">
    <property type="entry name" value="SUMT_2"/>
    <property type="match status" value="1"/>
</dbReference>
<dbReference type="Pfam" id="PF02602">
    <property type="entry name" value="HEM4"/>
    <property type="match status" value="1"/>
</dbReference>
<evidence type="ECO:0000256" key="6">
    <source>
        <dbReference type="RuleBase" id="RU003960"/>
    </source>
</evidence>
<dbReference type="SUPFAM" id="SSF53790">
    <property type="entry name" value="Tetrapyrrole methylase"/>
    <property type="match status" value="1"/>
</dbReference>
<evidence type="ECO:0000256" key="4">
    <source>
        <dbReference type="ARBA" id="ARBA00022691"/>
    </source>
</evidence>
<proteinExistence type="inferred from homology"/>
<sequence length="505" mass="54152">MSTGKVWLVGAGPGDAGLLTIKGANVLARAEVVVYDSLVGDGVLAMVPESARRINVGKRAGNHTMPQEEINQVLLEEARKGLRVVRLKGGDPFLFGRGGEELELLTEAGIPYEVVPGVTSCIAVPAYNGIPVTHRDFCSSVHVITGHKKAGEAYDIDFKALKETKGTLVFLMGLKALPDICRGLLEAGMDPAMPAAVLQQGTTAGQRRVVATVADLPEAAKKAGIRTPAIIVVGKVCSLAERFGWYEKLPLAGVKAVVTRPRKLISSMAEKLRTLGAEVLELPAISVEPVKDRQRVLGCLERLEEYQWLVFTSPSGVDIFFDEFLRKMQKDVRALGAMKIAALGGGTARALRARGIFPDLMPQTYDGASLGQELARVCEPNAKILLPRAAIGNREILEALAARQDLVVEDLATYDTVYHTQDLIDEAGEFARGEISCAVFTSASTVRGFANACPDLDFTKVKAACIGRQTCQAARQLGMTAYTAEKATVDSVVELVIRLKAEGNI</sequence>
<reference evidence="9" key="1">
    <citation type="submission" date="2020-10" db="EMBL/GenBank/DDBJ databases">
        <authorList>
            <person name="Gilroy R."/>
        </authorList>
    </citation>
    <scope>NUCLEOTIDE SEQUENCE</scope>
    <source>
        <strain evidence="9">ChiBcec2-4451</strain>
    </source>
</reference>
<dbReference type="EC" id="2.1.1.107" evidence="1"/>
<dbReference type="GO" id="GO:0019354">
    <property type="term" value="P:siroheme biosynthetic process"/>
    <property type="evidence" value="ECO:0007669"/>
    <property type="project" value="InterPro"/>
</dbReference>
<evidence type="ECO:0000313" key="10">
    <source>
        <dbReference type="Proteomes" id="UP000886723"/>
    </source>
</evidence>
<name>A0A9D1T6W2_9FIRM</name>
<dbReference type="Gene3D" id="3.40.50.10090">
    <property type="match status" value="2"/>
</dbReference>
<dbReference type="InterPro" id="IPR014776">
    <property type="entry name" value="4pyrrole_Mease_sub2"/>
</dbReference>
<reference evidence="9" key="2">
    <citation type="journal article" date="2021" name="PeerJ">
        <title>Extensive microbial diversity within the chicken gut microbiome revealed by metagenomics and culture.</title>
        <authorList>
            <person name="Gilroy R."/>
            <person name="Ravi A."/>
            <person name="Getino M."/>
            <person name="Pursley I."/>
            <person name="Horton D.L."/>
            <person name="Alikhan N.F."/>
            <person name="Baker D."/>
            <person name="Gharbi K."/>
            <person name="Hall N."/>
            <person name="Watson M."/>
            <person name="Adriaenssens E.M."/>
            <person name="Foster-Nyarko E."/>
            <person name="Jarju S."/>
            <person name="Secka A."/>
            <person name="Antonio M."/>
            <person name="Oren A."/>
            <person name="Chaudhuri R.R."/>
            <person name="La Ragione R."/>
            <person name="Hildebrand F."/>
            <person name="Pallen M.J."/>
        </authorList>
    </citation>
    <scope>NUCLEOTIDE SEQUENCE</scope>
    <source>
        <strain evidence="9">ChiBcec2-4451</strain>
    </source>
</reference>
<dbReference type="InterPro" id="IPR006366">
    <property type="entry name" value="CobA/CysG_C"/>
</dbReference>
<dbReference type="AlphaFoldDB" id="A0A9D1T6W2"/>
<dbReference type="InterPro" id="IPR050161">
    <property type="entry name" value="Siro_Cobalamin_biosynth"/>
</dbReference>
<comment type="caution">
    <text evidence="9">The sequence shown here is derived from an EMBL/GenBank/DDBJ whole genome shotgun (WGS) entry which is preliminary data.</text>
</comment>
<dbReference type="GO" id="GO:0004851">
    <property type="term" value="F:uroporphyrin-III C-methyltransferase activity"/>
    <property type="evidence" value="ECO:0007669"/>
    <property type="project" value="UniProtKB-EC"/>
</dbReference>
<gene>
    <name evidence="9" type="primary">cobA</name>
    <name evidence="9" type="ORF">IAA63_13145</name>
</gene>
<dbReference type="FunFam" id="3.40.1010.10:FF:000001">
    <property type="entry name" value="Siroheme synthase"/>
    <property type="match status" value="1"/>
</dbReference>
<protein>
    <recommendedName>
        <fullName evidence="1">uroporphyrinogen-III C-methyltransferase</fullName>
        <ecNumber evidence="1">2.1.1.107</ecNumber>
    </recommendedName>
</protein>
<dbReference type="CDD" id="cd06578">
    <property type="entry name" value="HemD"/>
    <property type="match status" value="1"/>
</dbReference>
<dbReference type="InterPro" id="IPR014777">
    <property type="entry name" value="4pyrrole_Mease_sub1"/>
</dbReference>
<evidence type="ECO:0000256" key="3">
    <source>
        <dbReference type="ARBA" id="ARBA00022679"/>
    </source>
</evidence>
<comment type="similarity">
    <text evidence="6">Belongs to the precorrin methyltransferase family.</text>
</comment>
<dbReference type="Gene3D" id="3.40.1010.10">
    <property type="entry name" value="Cobalt-precorrin-4 Transmethylase, Domain 1"/>
    <property type="match status" value="1"/>
</dbReference>
<dbReference type="FunFam" id="3.30.950.10:FF:000001">
    <property type="entry name" value="Siroheme synthase"/>
    <property type="match status" value="1"/>
</dbReference>
<keyword evidence="2 6" id="KW-0489">Methyltransferase</keyword>
<dbReference type="Pfam" id="PF00590">
    <property type="entry name" value="TP_methylase"/>
    <property type="match status" value="1"/>
</dbReference>
<keyword evidence="4" id="KW-0949">S-adenosyl-L-methionine</keyword>
<evidence type="ECO:0000256" key="2">
    <source>
        <dbReference type="ARBA" id="ARBA00022603"/>
    </source>
</evidence>
<dbReference type="InterPro" id="IPR003043">
    <property type="entry name" value="Uropor_MeTrfase_CS"/>
</dbReference>
<dbReference type="InterPro" id="IPR000878">
    <property type="entry name" value="4pyrrol_Mease"/>
</dbReference>
<dbReference type="InterPro" id="IPR035996">
    <property type="entry name" value="4pyrrol_Methylase_sf"/>
</dbReference>
<keyword evidence="3 6" id="KW-0808">Transferase</keyword>
<evidence type="ECO:0000256" key="5">
    <source>
        <dbReference type="ARBA" id="ARBA00023244"/>
    </source>
</evidence>
<dbReference type="PANTHER" id="PTHR45790">
    <property type="entry name" value="SIROHEME SYNTHASE-RELATED"/>
    <property type="match status" value="1"/>
</dbReference>
<dbReference type="SUPFAM" id="SSF69618">
    <property type="entry name" value="HemD-like"/>
    <property type="match status" value="1"/>
</dbReference>
<dbReference type="NCBIfam" id="TIGR01469">
    <property type="entry name" value="cobA_cysG_Cterm"/>
    <property type="match status" value="1"/>
</dbReference>
<feature type="domain" description="Tetrapyrrole biosynthesis uroporphyrinogen III synthase" evidence="8">
    <location>
        <begin position="267"/>
        <end position="493"/>
    </location>
</feature>
<evidence type="ECO:0000259" key="8">
    <source>
        <dbReference type="Pfam" id="PF02602"/>
    </source>
</evidence>
<dbReference type="PROSITE" id="PS00839">
    <property type="entry name" value="SUMT_1"/>
    <property type="match status" value="1"/>
</dbReference>
<evidence type="ECO:0000259" key="7">
    <source>
        <dbReference type="Pfam" id="PF00590"/>
    </source>
</evidence>
<keyword evidence="5" id="KW-0627">Porphyrin biosynthesis</keyword>
<organism evidence="9 10">
    <name type="scientific">Candidatus Pullilachnospira stercoravium</name>
    <dbReference type="NCBI Taxonomy" id="2840913"/>
    <lineage>
        <taxon>Bacteria</taxon>
        <taxon>Bacillati</taxon>
        <taxon>Bacillota</taxon>
        <taxon>Clostridia</taxon>
        <taxon>Lachnospirales</taxon>
        <taxon>Lachnospiraceae</taxon>
        <taxon>Lachnospiraceae incertae sedis</taxon>
        <taxon>Candidatus Pullilachnospira</taxon>
    </lineage>
</organism>
<dbReference type="NCBIfam" id="NF004790">
    <property type="entry name" value="PRK06136.1"/>
    <property type="match status" value="1"/>
</dbReference>
<feature type="domain" description="Tetrapyrrole methylase" evidence="7">
    <location>
        <begin position="5"/>
        <end position="216"/>
    </location>
</feature>
<dbReference type="InterPro" id="IPR036108">
    <property type="entry name" value="4pyrrol_syn_uPrphyn_synt_sf"/>
</dbReference>
<evidence type="ECO:0000313" key="9">
    <source>
        <dbReference type="EMBL" id="HIV14065.1"/>
    </source>
</evidence>
<dbReference type="EMBL" id="DVON01000279">
    <property type="protein sequence ID" value="HIV14065.1"/>
    <property type="molecule type" value="Genomic_DNA"/>
</dbReference>
<dbReference type="Proteomes" id="UP000886723">
    <property type="component" value="Unassembled WGS sequence"/>
</dbReference>
<dbReference type="GO" id="GO:0032259">
    <property type="term" value="P:methylation"/>
    <property type="evidence" value="ECO:0007669"/>
    <property type="project" value="UniProtKB-KW"/>
</dbReference>
<dbReference type="PANTHER" id="PTHR45790:SF3">
    <property type="entry name" value="S-ADENOSYL-L-METHIONINE-DEPENDENT UROPORPHYRINOGEN III METHYLTRANSFERASE, CHLOROPLASTIC"/>
    <property type="match status" value="1"/>
</dbReference>
<dbReference type="CDD" id="cd11642">
    <property type="entry name" value="SUMT"/>
    <property type="match status" value="1"/>
</dbReference>